<comment type="caution">
    <text evidence="2">The sequence shown here is derived from an EMBL/GenBank/DDBJ whole genome shotgun (WGS) entry which is preliminary data.</text>
</comment>
<reference evidence="2 3" key="1">
    <citation type="journal article" date="2020" name="Biotechnol. Biofuels">
        <title>New insights from the biogas microbiome by comprehensive genome-resolved metagenomics of nearly 1600 species originating from multiple anaerobic digesters.</title>
        <authorList>
            <person name="Campanaro S."/>
            <person name="Treu L."/>
            <person name="Rodriguez-R L.M."/>
            <person name="Kovalovszki A."/>
            <person name="Ziels R.M."/>
            <person name="Maus I."/>
            <person name="Zhu X."/>
            <person name="Kougias P.G."/>
            <person name="Basile A."/>
            <person name="Luo G."/>
            <person name="Schluter A."/>
            <person name="Konstantinidis K.T."/>
            <person name="Angelidaki I."/>
        </authorList>
    </citation>
    <scope>NUCLEOTIDE SEQUENCE [LARGE SCALE GENOMIC DNA]</scope>
    <source>
        <strain evidence="2">AS06rmzACSIP_256</strain>
    </source>
</reference>
<evidence type="ECO:0008006" key="4">
    <source>
        <dbReference type="Google" id="ProtNLM"/>
    </source>
</evidence>
<evidence type="ECO:0000313" key="2">
    <source>
        <dbReference type="EMBL" id="NLF54959.1"/>
    </source>
</evidence>
<dbReference type="Proteomes" id="UP000536534">
    <property type="component" value="Unassembled WGS sequence"/>
</dbReference>
<dbReference type="AlphaFoldDB" id="A0A7X7R8T6"/>
<dbReference type="EMBL" id="JAAYYV010000305">
    <property type="protein sequence ID" value="NLF54959.1"/>
    <property type="molecule type" value="Genomic_DNA"/>
</dbReference>
<dbReference type="RefSeq" id="WP_068809505.1">
    <property type="nucleotide sequence ID" value="NZ_MBFM01000006.1"/>
</dbReference>
<organism evidence="2 3">
    <name type="scientific">Thauera phenolivorans</name>
    <dbReference type="NCBI Taxonomy" id="1792543"/>
    <lineage>
        <taxon>Bacteria</taxon>
        <taxon>Pseudomonadati</taxon>
        <taxon>Pseudomonadota</taxon>
        <taxon>Betaproteobacteria</taxon>
        <taxon>Rhodocyclales</taxon>
        <taxon>Zoogloeaceae</taxon>
        <taxon>Thauera</taxon>
    </lineage>
</organism>
<dbReference type="OrthoDB" id="6117444at2"/>
<dbReference type="InterPro" id="IPR036390">
    <property type="entry name" value="WH_DNA-bd_sf"/>
</dbReference>
<dbReference type="SUPFAM" id="SSF46785">
    <property type="entry name" value="Winged helix' DNA-binding domain"/>
    <property type="match status" value="1"/>
</dbReference>
<protein>
    <recommendedName>
        <fullName evidence="4">HTH iclR-type domain-containing protein</fullName>
    </recommendedName>
</protein>
<gene>
    <name evidence="2" type="ORF">GX576_11305</name>
</gene>
<name>A0A7X7R8T6_9RHOO</name>
<evidence type="ECO:0000313" key="3">
    <source>
        <dbReference type="Proteomes" id="UP000536534"/>
    </source>
</evidence>
<feature type="region of interest" description="Disordered" evidence="1">
    <location>
        <begin position="1"/>
        <end position="25"/>
    </location>
</feature>
<evidence type="ECO:0000256" key="1">
    <source>
        <dbReference type="SAM" id="MobiDB-lite"/>
    </source>
</evidence>
<proteinExistence type="predicted"/>
<accession>A0A7X7R8T6</accession>
<sequence>MSRSSRSLPEGKPDTESASPSASPSRRALRSIALLLARHEMRSLRGWYDEFDHDIMLPILLGEIALHNIGPRDEFEWKGTSGDWRCRLRPCNTFSIASAAGLPRETVRRKVSRLVELGWVGREENGHLFVSQAALTHFGSLLVSRTLDEVLDTADRARQLMAAG</sequence>